<reference evidence="9 10" key="1">
    <citation type="submission" date="2016-10" db="EMBL/GenBank/DDBJ databases">
        <authorList>
            <person name="Varghese N."/>
            <person name="Submissions S."/>
        </authorList>
    </citation>
    <scope>NUCLEOTIDE SEQUENCE [LARGE SCALE GENOMIC DNA]</scope>
    <source>
        <strain evidence="9 10">NLAE-zl-C196</strain>
    </source>
</reference>
<dbReference type="PANTHER" id="PTHR33778">
    <property type="entry name" value="PROTEIN MGTC"/>
    <property type="match status" value="1"/>
</dbReference>
<evidence type="ECO:0000256" key="2">
    <source>
        <dbReference type="ARBA" id="ARBA00009298"/>
    </source>
</evidence>
<organism evidence="9 10">
    <name type="scientific">Enterocloster clostridioformis</name>
    <dbReference type="NCBI Taxonomy" id="1531"/>
    <lineage>
        <taxon>Bacteria</taxon>
        <taxon>Bacillati</taxon>
        <taxon>Bacillota</taxon>
        <taxon>Clostridia</taxon>
        <taxon>Lachnospirales</taxon>
        <taxon>Lachnospiraceae</taxon>
        <taxon>Enterocloster</taxon>
    </lineage>
</organism>
<feature type="transmembrane region" description="Helical" evidence="7">
    <location>
        <begin position="6"/>
        <end position="26"/>
    </location>
</feature>
<comment type="similarity">
    <text evidence="2">Belongs to the MgtC/SapB family.</text>
</comment>
<dbReference type="AlphaFoldDB" id="A0A1I0JDU0"/>
<keyword evidence="4 7" id="KW-0812">Transmembrane</keyword>
<dbReference type="EMBL" id="FOIO01000055">
    <property type="protein sequence ID" value="SEU08285.1"/>
    <property type="molecule type" value="Genomic_DNA"/>
</dbReference>
<evidence type="ECO:0000256" key="1">
    <source>
        <dbReference type="ARBA" id="ARBA00004651"/>
    </source>
</evidence>
<dbReference type="InterPro" id="IPR049177">
    <property type="entry name" value="MgtC_SapB_SrpB_YhiD_N"/>
</dbReference>
<sequence>MEGWSSLAIVGRLALAILTGTVIGIDRGLKRRGAGIKTHSLVCLGSTLVMLTSEYMAMNFDQKADLARLGAQVISGVGFLGVGTILVTEKQRIKGLTTAAGLWTCACVGLAIGIGFVEGAIYSLIFMIPGSKGWKSDASLLAGGFLTLGPAKNMNKKPFFEEK</sequence>
<dbReference type="RefSeq" id="WP_242878167.1">
    <property type="nucleotide sequence ID" value="NZ_FOIO01000055.1"/>
</dbReference>
<evidence type="ECO:0000256" key="7">
    <source>
        <dbReference type="SAM" id="Phobius"/>
    </source>
</evidence>
<evidence type="ECO:0000313" key="10">
    <source>
        <dbReference type="Proteomes" id="UP000182121"/>
    </source>
</evidence>
<dbReference type="Pfam" id="PF02308">
    <property type="entry name" value="MgtC"/>
    <property type="match status" value="1"/>
</dbReference>
<comment type="caution">
    <text evidence="9">The sequence shown here is derived from an EMBL/GenBank/DDBJ whole genome shotgun (WGS) entry which is preliminary data.</text>
</comment>
<evidence type="ECO:0000256" key="3">
    <source>
        <dbReference type="ARBA" id="ARBA00022475"/>
    </source>
</evidence>
<proteinExistence type="inferred from homology"/>
<evidence type="ECO:0000256" key="5">
    <source>
        <dbReference type="ARBA" id="ARBA00022989"/>
    </source>
</evidence>
<feature type="transmembrane region" description="Helical" evidence="7">
    <location>
        <begin position="69"/>
        <end position="88"/>
    </location>
</feature>
<accession>A0A1I0JDU0</accession>
<dbReference type="Proteomes" id="UP000182121">
    <property type="component" value="Unassembled WGS sequence"/>
</dbReference>
<protein>
    <submittedName>
        <fullName evidence="9">Putative Mg2+ transporter-C (MgtC) family protein</fullName>
    </submittedName>
</protein>
<evidence type="ECO:0000313" key="9">
    <source>
        <dbReference type="EMBL" id="SEU08285.1"/>
    </source>
</evidence>
<evidence type="ECO:0000256" key="4">
    <source>
        <dbReference type="ARBA" id="ARBA00022692"/>
    </source>
</evidence>
<dbReference type="PRINTS" id="PR01837">
    <property type="entry name" value="MGTCSAPBPROT"/>
</dbReference>
<dbReference type="PANTHER" id="PTHR33778:SF1">
    <property type="entry name" value="MAGNESIUM TRANSPORTER YHID-RELATED"/>
    <property type="match status" value="1"/>
</dbReference>
<keyword evidence="3" id="KW-1003">Cell membrane</keyword>
<evidence type="ECO:0000256" key="6">
    <source>
        <dbReference type="ARBA" id="ARBA00023136"/>
    </source>
</evidence>
<comment type="subcellular location">
    <subcellularLocation>
        <location evidence="1">Cell membrane</location>
        <topology evidence="1">Multi-pass membrane protein</topology>
    </subcellularLocation>
</comment>
<keyword evidence="6 7" id="KW-0472">Membrane</keyword>
<keyword evidence="5 7" id="KW-1133">Transmembrane helix</keyword>
<dbReference type="GO" id="GO:0005886">
    <property type="term" value="C:plasma membrane"/>
    <property type="evidence" value="ECO:0007669"/>
    <property type="project" value="UniProtKB-SubCell"/>
</dbReference>
<evidence type="ECO:0000259" key="8">
    <source>
        <dbReference type="Pfam" id="PF02308"/>
    </source>
</evidence>
<gene>
    <name evidence="9" type="ORF">SAMN05216521_105528</name>
</gene>
<feature type="transmembrane region" description="Helical" evidence="7">
    <location>
        <begin position="100"/>
        <end position="128"/>
    </location>
</feature>
<feature type="transmembrane region" description="Helical" evidence="7">
    <location>
        <begin position="38"/>
        <end position="57"/>
    </location>
</feature>
<name>A0A1I0JDU0_9FIRM</name>
<feature type="domain" description="MgtC/SapB/SrpB/YhiD N-terminal" evidence="8">
    <location>
        <begin position="13"/>
        <end position="127"/>
    </location>
</feature>
<dbReference type="InterPro" id="IPR003416">
    <property type="entry name" value="MgtC/SapB/SrpB/YhiD_fam"/>
</dbReference>